<dbReference type="Gene3D" id="2.60.40.2950">
    <property type="match status" value="1"/>
</dbReference>
<proteinExistence type="inferred from homology"/>
<dbReference type="Pfam" id="PF01835">
    <property type="entry name" value="MG2"/>
    <property type="match status" value="1"/>
</dbReference>
<keyword evidence="2 10" id="KW-0732">Signal</keyword>
<dbReference type="SMART" id="SM01361">
    <property type="entry name" value="A2M_recep"/>
    <property type="match status" value="1"/>
</dbReference>
<feature type="transmembrane region" description="Helical" evidence="9">
    <location>
        <begin position="1589"/>
        <end position="1610"/>
    </location>
</feature>
<dbReference type="FunFam" id="1.50.10.20:FF:000001">
    <property type="entry name" value="CD109 isoform 1"/>
    <property type="match status" value="1"/>
</dbReference>
<dbReference type="InterPro" id="IPR050473">
    <property type="entry name" value="A2M/Complement_sys"/>
</dbReference>
<evidence type="ECO:0000313" key="14">
    <source>
        <dbReference type="EMBL" id="PAV67164.1"/>
    </source>
</evidence>
<sequence>MGIEVNLGLVKLLTVSLLLAGGICQEESTTASTTAAQPNASPSTVATAATTQAAPLPPLDGVTTSAAVPSSTGQDSNNVLPTLASLPTISQQPVVPILTTTTEAPKIYAGSYLVVAPSVVRPQLPYAVSVQILKSQEDDHIVRVEIRNDQNETVAAKVVANIAPGEPHTITMDPISPENLAKGSNYKVYVRGETLGSKILFEEEKPLTFDSKSLSIFVQTDKAIYKPSALVQYRVVVVQPDLVPYKGKIDVRVQDPNGNVISQAEGNELKKGVYSSDLQLATDPPLGEWQIVVQTDSGAKFQKAFSVEKYVLPKFEVNVKAPPFITIDKELTLLVEAKYTYGKGVAGKAMVAIEHPWHRWHPVPRPIVSDDGTMTTQNEDEGRIEKTVNLGNSGEATVTFSNEELKKYKLIRNYGGTSIRIVATVTEDLTGIERNSTTQVTVHKHDVKLSIEKQGDSFKPGLGYKVVLALKQMDDTPIKAGIPRRVQVSTFYNYPFNPDSPSIDEGKEVKIVDLDAHGMAVINVNAPLNCTSTTIQAHYDRSGKDEYANSEIFAATYVYAAKSPSISFLQVIPDHEGSVSVGKSLSFSIKATQKLSYLSYQVLARGAVILSKQLAMDSDHTTISFVATNQMAPKARLIVYSVIPTNQEILVDATDFKVEGIFRNNVSLSVDKDSAQPGESVTFTVKADPESLVSLLAVDQSVLLLKSGNDITADLVQKDIEEYDTTGRSRPWESYGFVERRKRFAWYPYAGVSGNDAATIFENAGLVVLTDAYLYKEPEQPMVQAFAFAEAAPAAVGGAAPPESFRAFNGEAADAAADSDGGNSAQIVLRQLFPETWVWSEQNIDANGEVSYEAKVPDTITSWVASAFAVNDATGLGVAPITSKLRVFRPFFIRLNLPYSVKRGEKFALQVLVFNYMDREQDVTLTLKHTEDAGFDFLNKDGSVSRRDLSPRGYNTRSVAVPSGASKAVYFPIVPTQIGSVKLTVTAQGSQAGDAVEMPLKVEPEGYRIDRNVPIFMDLTEKANENSTSAPSGNFQKTVVLDFPPDVVDGSKKATVQIIGDLMGPVLSSVDSLVRMPYGCGEQNMLNFVPNIVVMKYLRATNRNEKELERKALKYMEAGYQRELTYKRFDNSFSAFGESDEHGSTWLTAFVVRSFSQAKPFIYVDDSVINKSIAFLNAQQMESGAFAERGQVHHKDMQGGASDGGLALTAYVVVALLENGVRNERAITFLEKNLDEAKEDVYTMAVVNYALTLANSGKKDVSATYLNNMKIDDKEGTTHWEKKRDKKQVSETTYFYQPPPADIETTSYALLSLMKNEDTEKALPVVRWLIQQRNSLGGFSSTQDTVLALQAISTYAEKTYSAMGNITVQIANGADNHQFKVGRENALVLQTYELTNPDNEVVVKAIGNGVVFAQVSYSYYRNSLLDDVPFFCTKDLKELRGGNRLQLELCCNYTRANAQSNMAVAALQSLSGFKFDEEEMNLLTQTKGLQRVELEDDDTLMNVYFNGLTSTPICMNVYSDMVYQVAEHKPAQVSLYDYYDPEQQIKLMYSSKAPRSLADSCADCWPAAEAQESAIPRATVVSAVPSAGLISSFILSICSILCISLIRLPFW</sequence>
<dbReference type="STRING" id="2018661.A0A2A2JZT0"/>
<dbReference type="Proteomes" id="UP000218231">
    <property type="component" value="Unassembled WGS sequence"/>
</dbReference>
<comment type="function">
    <text evidence="5">Binds covalently through a thioester bond to the pathogen surface resulting in pathogen clearance.</text>
</comment>
<dbReference type="SMART" id="SM01419">
    <property type="entry name" value="Thiol-ester_cl"/>
    <property type="match status" value="1"/>
</dbReference>
<evidence type="ECO:0000256" key="1">
    <source>
        <dbReference type="ARBA" id="ARBA00010952"/>
    </source>
</evidence>
<dbReference type="InterPro" id="IPR011626">
    <property type="entry name" value="Alpha-macroglobulin_TED"/>
</dbReference>
<dbReference type="InterPro" id="IPR009048">
    <property type="entry name" value="A-macroglobulin_rcpt-bd"/>
</dbReference>
<accession>A0A2A2JZT0</accession>
<dbReference type="InterPro" id="IPR008930">
    <property type="entry name" value="Terpenoid_cyclase/PrenylTrfase"/>
</dbReference>
<comment type="caution">
    <text evidence="14">The sequence shown here is derived from an EMBL/GenBank/DDBJ whole genome shotgun (WGS) entry which is preliminary data.</text>
</comment>
<evidence type="ECO:0000256" key="8">
    <source>
        <dbReference type="SAM" id="MobiDB-lite"/>
    </source>
</evidence>
<dbReference type="InterPro" id="IPR047565">
    <property type="entry name" value="Alpha-macroglob_thiol-ester_cl"/>
</dbReference>
<name>A0A2A2JZT0_9BILA</name>
<reference evidence="14 15" key="1">
    <citation type="journal article" date="2017" name="Curr. Biol.">
        <title>Genome architecture and evolution of a unichromosomal asexual nematode.</title>
        <authorList>
            <person name="Fradin H."/>
            <person name="Zegar C."/>
            <person name="Gutwein M."/>
            <person name="Lucas J."/>
            <person name="Kovtun M."/>
            <person name="Corcoran D."/>
            <person name="Baugh L.R."/>
            <person name="Kiontke K."/>
            <person name="Gunsalus K."/>
            <person name="Fitch D.H."/>
            <person name="Piano F."/>
        </authorList>
    </citation>
    <scope>NUCLEOTIDE SEQUENCE [LARGE SCALE GENOMIC DNA]</scope>
    <source>
        <strain evidence="14">PF1309</strain>
    </source>
</reference>
<dbReference type="SMART" id="SM01359">
    <property type="entry name" value="A2M_N_2"/>
    <property type="match status" value="1"/>
</dbReference>
<dbReference type="SMART" id="SM01360">
    <property type="entry name" value="A2M"/>
    <property type="match status" value="1"/>
</dbReference>
<dbReference type="FunFam" id="2.60.40.1930:FF:000001">
    <property type="entry name" value="CD109 isoform 3"/>
    <property type="match status" value="1"/>
</dbReference>
<comment type="subunit">
    <text evidence="6">Heterodimer of a TEP1-N chain and an TEP1-C chain non-covalently linked. Forms a complex composed of TEP1-N and TEP1-C heterodimer, LRIM1 and APL1C; the interaction stabilizes TEP1-N and TEP1-C heterodimer, prevents its binding to tissues while circulating in the hemolymph and protects the thioester bond from hydrolysis. Mature TEP1 and to a lesser extent full-length TEP1 interact with SPCLIP1; the interaction is induced by microbial infection.</text>
</comment>
<keyword evidence="9" id="KW-1133">Transmembrane helix</keyword>
<dbReference type="Gene3D" id="6.20.50.160">
    <property type="match status" value="1"/>
</dbReference>
<evidence type="ECO:0000256" key="5">
    <source>
        <dbReference type="ARBA" id="ARBA00057615"/>
    </source>
</evidence>
<feature type="domain" description="Alpha-2-macroglobulin bait region" evidence="11">
    <location>
        <begin position="569"/>
        <end position="705"/>
    </location>
</feature>
<keyword evidence="9" id="KW-0812">Transmembrane</keyword>
<dbReference type="Gene3D" id="2.60.40.1930">
    <property type="match status" value="2"/>
</dbReference>
<dbReference type="InterPro" id="IPR019742">
    <property type="entry name" value="MacrogloblnA2_CS"/>
</dbReference>
<dbReference type="SUPFAM" id="SSF48239">
    <property type="entry name" value="Terpenoid cyclases/Protein prenyltransferases"/>
    <property type="match status" value="1"/>
</dbReference>
<dbReference type="EMBL" id="LIAE01009984">
    <property type="protein sequence ID" value="PAV67164.1"/>
    <property type="molecule type" value="Genomic_DNA"/>
</dbReference>
<evidence type="ECO:0000259" key="11">
    <source>
        <dbReference type="SMART" id="SM01359"/>
    </source>
</evidence>
<dbReference type="CDD" id="cd02897">
    <property type="entry name" value="A2M_2"/>
    <property type="match status" value="1"/>
</dbReference>
<feature type="domain" description="Alpha-macroglobulin receptor-binding" evidence="13">
    <location>
        <begin position="1460"/>
        <end position="1549"/>
    </location>
</feature>
<dbReference type="Pfam" id="PF17791">
    <property type="entry name" value="MG3"/>
    <property type="match status" value="1"/>
</dbReference>
<keyword evidence="3" id="KW-1015">Disulfide bond</keyword>
<evidence type="ECO:0000259" key="13">
    <source>
        <dbReference type="SMART" id="SM01361"/>
    </source>
</evidence>
<dbReference type="GO" id="GO:0004866">
    <property type="term" value="F:endopeptidase inhibitor activity"/>
    <property type="evidence" value="ECO:0007669"/>
    <property type="project" value="InterPro"/>
</dbReference>
<protein>
    <recommendedName>
        <fullName evidence="7">TEP1-F</fullName>
    </recommendedName>
</protein>
<dbReference type="InterPro" id="IPR013783">
    <property type="entry name" value="Ig-like_fold"/>
</dbReference>
<dbReference type="InterPro" id="IPR036595">
    <property type="entry name" value="A-macroglobulin_rcpt-bd_sf"/>
</dbReference>
<dbReference type="Gene3D" id="2.60.40.10">
    <property type="entry name" value="Immunoglobulins"/>
    <property type="match status" value="2"/>
</dbReference>
<dbReference type="PANTHER" id="PTHR11412">
    <property type="entry name" value="MACROGLOBULIN / COMPLEMENT"/>
    <property type="match status" value="1"/>
</dbReference>
<feature type="chain" id="PRO_5012471773" description="TEP1-F" evidence="10">
    <location>
        <begin position="25"/>
        <end position="1611"/>
    </location>
</feature>
<dbReference type="SUPFAM" id="SSF49410">
    <property type="entry name" value="Alpha-macroglobulin receptor domain"/>
    <property type="match status" value="1"/>
</dbReference>
<evidence type="ECO:0000256" key="6">
    <source>
        <dbReference type="ARBA" id="ARBA00063781"/>
    </source>
</evidence>
<dbReference type="Gene3D" id="2.60.120.1540">
    <property type="match status" value="1"/>
</dbReference>
<dbReference type="Pfam" id="PF00207">
    <property type="entry name" value="A2M"/>
    <property type="match status" value="1"/>
</dbReference>
<dbReference type="InterPro" id="IPR041813">
    <property type="entry name" value="A2M_TED"/>
</dbReference>
<gene>
    <name evidence="14" type="ORF">WR25_25013</name>
</gene>
<organism evidence="14 15">
    <name type="scientific">Diploscapter pachys</name>
    <dbReference type="NCBI Taxonomy" id="2018661"/>
    <lineage>
        <taxon>Eukaryota</taxon>
        <taxon>Metazoa</taxon>
        <taxon>Ecdysozoa</taxon>
        <taxon>Nematoda</taxon>
        <taxon>Chromadorea</taxon>
        <taxon>Rhabditida</taxon>
        <taxon>Rhabditina</taxon>
        <taxon>Rhabditomorpha</taxon>
        <taxon>Rhabditoidea</taxon>
        <taxon>Rhabditidae</taxon>
        <taxon>Diploscapter</taxon>
    </lineage>
</organism>
<evidence type="ECO:0000259" key="12">
    <source>
        <dbReference type="SMART" id="SM01360"/>
    </source>
</evidence>
<evidence type="ECO:0000256" key="7">
    <source>
        <dbReference type="ARBA" id="ARBA00078071"/>
    </source>
</evidence>
<dbReference type="Pfam" id="PF07703">
    <property type="entry name" value="A2M_BRD"/>
    <property type="match status" value="1"/>
</dbReference>
<evidence type="ECO:0000256" key="3">
    <source>
        <dbReference type="ARBA" id="ARBA00023157"/>
    </source>
</evidence>
<dbReference type="Gene3D" id="1.50.10.20">
    <property type="match status" value="1"/>
</dbReference>
<dbReference type="Gene3D" id="2.60.40.1940">
    <property type="match status" value="1"/>
</dbReference>
<keyword evidence="9" id="KW-0472">Membrane</keyword>
<keyword evidence="15" id="KW-1185">Reference proteome</keyword>
<dbReference type="InterPro" id="IPR011625">
    <property type="entry name" value="A2M_N_BRD"/>
</dbReference>
<dbReference type="InterPro" id="IPR041555">
    <property type="entry name" value="MG3"/>
</dbReference>
<keyword evidence="4" id="KW-0325">Glycoprotein</keyword>
<dbReference type="Gene3D" id="2.20.130.20">
    <property type="match status" value="1"/>
</dbReference>
<dbReference type="Gene3D" id="2.60.40.690">
    <property type="entry name" value="Alpha-macroglobulin, receptor-binding domain"/>
    <property type="match status" value="1"/>
</dbReference>
<dbReference type="OrthoDB" id="9998011at2759"/>
<evidence type="ECO:0000256" key="2">
    <source>
        <dbReference type="ARBA" id="ARBA00022729"/>
    </source>
</evidence>
<evidence type="ECO:0000313" key="15">
    <source>
        <dbReference type="Proteomes" id="UP000218231"/>
    </source>
</evidence>
<dbReference type="InterPro" id="IPR002890">
    <property type="entry name" value="MG2"/>
</dbReference>
<evidence type="ECO:0000256" key="4">
    <source>
        <dbReference type="ARBA" id="ARBA00023180"/>
    </source>
</evidence>
<dbReference type="Pfam" id="PF07678">
    <property type="entry name" value="TED_complement"/>
    <property type="match status" value="1"/>
</dbReference>
<feature type="signal peptide" evidence="10">
    <location>
        <begin position="1"/>
        <end position="24"/>
    </location>
</feature>
<evidence type="ECO:0000256" key="9">
    <source>
        <dbReference type="SAM" id="Phobius"/>
    </source>
</evidence>
<dbReference type="PROSITE" id="PS00477">
    <property type="entry name" value="ALPHA_2_MACROGLOBULIN"/>
    <property type="match status" value="1"/>
</dbReference>
<dbReference type="Pfam" id="PF07677">
    <property type="entry name" value="A2M_recep"/>
    <property type="match status" value="1"/>
</dbReference>
<comment type="similarity">
    <text evidence="1">Belongs to the protease inhibitor I39 (alpha-2-macroglobulin) family.</text>
</comment>
<dbReference type="InterPro" id="IPR001599">
    <property type="entry name" value="Macroglobln_a2"/>
</dbReference>
<dbReference type="PANTHER" id="PTHR11412:SF175">
    <property type="entry name" value="TEP (THIOLESTER CONTAINING PROTEIN)"/>
    <property type="match status" value="1"/>
</dbReference>
<dbReference type="GO" id="GO:0005615">
    <property type="term" value="C:extracellular space"/>
    <property type="evidence" value="ECO:0007669"/>
    <property type="project" value="InterPro"/>
</dbReference>
<evidence type="ECO:0000256" key="10">
    <source>
        <dbReference type="SAM" id="SignalP"/>
    </source>
</evidence>
<feature type="domain" description="Alpha-2-macroglobulin" evidence="12">
    <location>
        <begin position="836"/>
        <end position="927"/>
    </location>
</feature>
<feature type="compositionally biased region" description="Polar residues" evidence="8">
    <location>
        <begin position="62"/>
        <end position="79"/>
    </location>
</feature>
<feature type="region of interest" description="Disordered" evidence="8">
    <location>
        <begin position="54"/>
        <end position="79"/>
    </location>
</feature>